<gene>
    <name evidence="2" type="ORF">JIV24_09695</name>
</gene>
<dbReference type="EMBL" id="JAENRR010000018">
    <property type="protein sequence ID" value="MBK3517602.1"/>
    <property type="molecule type" value="Genomic_DNA"/>
</dbReference>
<dbReference type="Gene3D" id="3.30.70.1290">
    <property type="entry name" value="Transposase IS200-like"/>
    <property type="match status" value="1"/>
</dbReference>
<reference evidence="2 3" key="1">
    <citation type="submission" date="2021-01" db="EMBL/GenBank/DDBJ databases">
        <title>Carboxyliciviraga sp.nov., isolated from coastal sediments.</title>
        <authorList>
            <person name="Lu D."/>
            <person name="Zhang T."/>
        </authorList>
    </citation>
    <scope>NUCLEOTIDE SEQUENCE [LARGE SCALE GENOMIC DNA]</scope>
    <source>
        <strain evidence="2 3">N1Y132</strain>
    </source>
</reference>
<dbReference type="RefSeq" id="WP_200464829.1">
    <property type="nucleotide sequence ID" value="NZ_JAENRR010000018.1"/>
</dbReference>
<evidence type="ECO:0000259" key="1">
    <source>
        <dbReference type="SMART" id="SM01321"/>
    </source>
</evidence>
<evidence type="ECO:0000313" key="3">
    <source>
        <dbReference type="Proteomes" id="UP000605676"/>
    </source>
</evidence>
<comment type="caution">
    <text evidence="2">The sequence shown here is derived from an EMBL/GenBank/DDBJ whole genome shotgun (WGS) entry which is preliminary data.</text>
</comment>
<name>A0ABS1HIX3_9BACT</name>
<proteinExistence type="predicted"/>
<feature type="domain" description="Transposase IS200-like" evidence="1">
    <location>
        <begin position="7"/>
        <end position="132"/>
    </location>
</feature>
<dbReference type="InterPro" id="IPR036515">
    <property type="entry name" value="Transposase_17_sf"/>
</dbReference>
<accession>A0ABS1HIX3</accession>
<keyword evidence="3" id="KW-1185">Reference proteome</keyword>
<dbReference type="InterPro" id="IPR002686">
    <property type="entry name" value="Transposase_17"/>
</dbReference>
<dbReference type="SMART" id="SM01321">
    <property type="entry name" value="Y1_Tnp"/>
    <property type="match status" value="1"/>
</dbReference>
<dbReference type="PANTHER" id="PTHR34322:SF2">
    <property type="entry name" value="TRANSPOSASE IS200-LIKE DOMAIN-CONTAINING PROTEIN"/>
    <property type="match status" value="1"/>
</dbReference>
<dbReference type="SUPFAM" id="SSF143422">
    <property type="entry name" value="Transposase IS200-like"/>
    <property type="match status" value="1"/>
</dbReference>
<organism evidence="2 3">
    <name type="scientific">Carboxylicivirga marina</name>
    <dbReference type="NCBI Taxonomy" id="2800988"/>
    <lineage>
        <taxon>Bacteria</taxon>
        <taxon>Pseudomonadati</taxon>
        <taxon>Bacteroidota</taxon>
        <taxon>Bacteroidia</taxon>
        <taxon>Marinilabiliales</taxon>
        <taxon>Marinilabiliaceae</taxon>
        <taxon>Carboxylicivirga</taxon>
    </lineage>
</organism>
<protein>
    <submittedName>
        <fullName evidence="2">Transposase</fullName>
    </submittedName>
</protein>
<dbReference type="PANTHER" id="PTHR34322">
    <property type="entry name" value="TRANSPOSASE, Y1_TNP DOMAIN-CONTAINING"/>
    <property type="match status" value="1"/>
</dbReference>
<evidence type="ECO:0000313" key="2">
    <source>
        <dbReference type="EMBL" id="MBK3517602.1"/>
    </source>
</evidence>
<sequence length="199" mass="23637">MSTIPLKPGIYYHIHNRGNNKENIFKEDRNYLFFLTKVKKYLLDISDIYAYCLMPNHFHLVSKIKTHDALPSEYQTGKKRIHQPFSNLFNAYTKAINKATGRTGSLFQEHFGRHVINDEKYLQNIIIYVHLNAVKHGFTDDYRKYKHSSYHSLISEGHTHLQRHKVMDLFGDKESFIFCHQAQQYHLTHHLNEIENEDC</sequence>
<dbReference type="Proteomes" id="UP000605676">
    <property type="component" value="Unassembled WGS sequence"/>
</dbReference>